<keyword evidence="1" id="KW-0472">Membrane</keyword>
<feature type="transmembrane region" description="Helical" evidence="1">
    <location>
        <begin position="147"/>
        <end position="169"/>
    </location>
</feature>
<proteinExistence type="predicted"/>
<organism evidence="2 3">
    <name type="scientific">Ephemerocybe angulata</name>
    <dbReference type="NCBI Taxonomy" id="980116"/>
    <lineage>
        <taxon>Eukaryota</taxon>
        <taxon>Fungi</taxon>
        <taxon>Dikarya</taxon>
        <taxon>Basidiomycota</taxon>
        <taxon>Agaricomycotina</taxon>
        <taxon>Agaricomycetes</taxon>
        <taxon>Agaricomycetidae</taxon>
        <taxon>Agaricales</taxon>
        <taxon>Agaricineae</taxon>
        <taxon>Psathyrellaceae</taxon>
        <taxon>Ephemerocybe</taxon>
    </lineage>
</organism>
<dbReference type="AlphaFoldDB" id="A0A8H6M8I8"/>
<evidence type="ECO:0000313" key="2">
    <source>
        <dbReference type="EMBL" id="KAF6758885.1"/>
    </source>
</evidence>
<keyword evidence="3" id="KW-1185">Reference proteome</keyword>
<dbReference type="InterPro" id="IPR038213">
    <property type="entry name" value="IFI6/IFI27-like_sf"/>
</dbReference>
<keyword evidence="1" id="KW-1133">Transmembrane helix</keyword>
<dbReference type="EMBL" id="JACGCI010000017">
    <property type="protein sequence ID" value="KAF6758885.1"/>
    <property type="molecule type" value="Genomic_DNA"/>
</dbReference>
<reference evidence="2 3" key="1">
    <citation type="submission" date="2020-07" db="EMBL/GenBank/DDBJ databases">
        <title>Comparative genomics of pyrophilous fungi reveals a link between fire events and developmental genes.</title>
        <authorList>
            <consortium name="DOE Joint Genome Institute"/>
            <person name="Steindorff A.S."/>
            <person name="Carver A."/>
            <person name="Calhoun S."/>
            <person name="Stillman K."/>
            <person name="Liu H."/>
            <person name="Lipzen A."/>
            <person name="Pangilinan J."/>
            <person name="Labutti K."/>
            <person name="Bruns T.D."/>
            <person name="Grigoriev I.V."/>
        </authorList>
    </citation>
    <scope>NUCLEOTIDE SEQUENCE [LARGE SCALE GENOMIC DNA]</scope>
    <source>
        <strain evidence="2 3">CBS 144469</strain>
    </source>
</reference>
<protein>
    <submittedName>
        <fullName evidence="2">Uncharacterized protein</fullName>
    </submittedName>
</protein>
<dbReference type="Gene3D" id="6.10.110.10">
    <property type="match status" value="1"/>
</dbReference>
<comment type="caution">
    <text evidence="2">The sequence shown here is derived from an EMBL/GenBank/DDBJ whole genome shotgun (WGS) entry which is preliminary data.</text>
</comment>
<name>A0A8H6M8I8_9AGAR</name>
<sequence length="232" mass="25486">MTPPANHLTEQEVRDRLWAWASRTNSYPLCKGSSEGLWKWFMTVERICRESNIVETQRTEAAILLLLDSDEYPLQGVMRTRQQAYLEKCDVGFWSWALFKKELIVVIKEAEKAGWSWQKATAKAVRTVQDWLIDHAATMTWKKVAGIALLTAGGCVLGVTTGILLLNWLGFTLGGVAAGSFATWIQSVFYGPATGGVFSVLQMLGATLALPSIELVVLGGGAAPLGRRLIRG</sequence>
<evidence type="ECO:0000313" key="3">
    <source>
        <dbReference type="Proteomes" id="UP000521943"/>
    </source>
</evidence>
<gene>
    <name evidence="2" type="ORF">DFP72DRAFT_886880</name>
</gene>
<dbReference type="Proteomes" id="UP000521943">
    <property type="component" value="Unassembled WGS sequence"/>
</dbReference>
<accession>A0A8H6M8I8</accession>
<evidence type="ECO:0000256" key="1">
    <source>
        <dbReference type="SAM" id="Phobius"/>
    </source>
</evidence>
<keyword evidence="1" id="KW-0812">Transmembrane</keyword>
<dbReference type="OrthoDB" id="3068660at2759"/>